<feature type="domain" description="Thioesterase" evidence="1">
    <location>
        <begin position="54"/>
        <end position="127"/>
    </location>
</feature>
<dbReference type="AlphaFoldDB" id="A0A0A0EHQ5"/>
<organism evidence="2 3">
    <name type="scientific">Pseudooceanicola atlanticus</name>
    <dbReference type="NCBI Taxonomy" id="1461694"/>
    <lineage>
        <taxon>Bacteria</taxon>
        <taxon>Pseudomonadati</taxon>
        <taxon>Pseudomonadota</taxon>
        <taxon>Alphaproteobacteria</taxon>
        <taxon>Rhodobacterales</taxon>
        <taxon>Paracoccaceae</taxon>
        <taxon>Pseudooceanicola</taxon>
    </lineage>
</organism>
<dbReference type="SUPFAM" id="SSF54637">
    <property type="entry name" value="Thioesterase/thiol ester dehydrase-isomerase"/>
    <property type="match status" value="1"/>
</dbReference>
<sequence>MPDSAHDLLPPDDLWIPLDDTGFIGHVGPIYSRDVEGQPQWIGFRAAEYHRNLNGVVQGGMLMTLADRGMGRIARVTHGGPIATVSFSYDFLGAARLGSFIELHPKITHETKGLFFMEARVMVGDDAIGKANGTWKKLRAKP</sequence>
<dbReference type="CDD" id="cd03443">
    <property type="entry name" value="PaaI_thioesterase"/>
    <property type="match status" value="1"/>
</dbReference>
<dbReference type="eggNOG" id="COG2050">
    <property type="taxonomic scope" value="Bacteria"/>
</dbReference>
<evidence type="ECO:0000313" key="3">
    <source>
        <dbReference type="Proteomes" id="UP000030004"/>
    </source>
</evidence>
<dbReference type="InterPro" id="IPR029069">
    <property type="entry name" value="HotDog_dom_sf"/>
</dbReference>
<dbReference type="EMBL" id="AQQX01000002">
    <property type="protein sequence ID" value="KGM49899.1"/>
    <property type="molecule type" value="Genomic_DNA"/>
</dbReference>
<dbReference type="GO" id="GO:0016790">
    <property type="term" value="F:thiolester hydrolase activity"/>
    <property type="evidence" value="ECO:0007669"/>
    <property type="project" value="UniProtKB-ARBA"/>
</dbReference>
<accession>A0A0A0EHQ5</accession>
<evidence type="ECO:0000259" key="1">
    <source>
        <dbReference type="Pfam" id="PF03061"/>
    </source>
</evidence>
<proteinExistence type="predicted"/>
<dbReference type="RefSeq" id="WP_043747299.1">
    <property type="nucleotide sequence ID" value="NZ_AQQX01000002.1"/>
</dbReference>
<keyword evidence="3" id="KW-1185">Reference proteome</keyword>
<name>A0A0A0EHQ5_9RHOB</name>
<dbReference type="Proteomes" id="UP000030004">
    <property type="component" value="Unassembled WGS sequence"/>
</dbReference>
<reference evidence="2 3" key="1">
    <citation type="journal article" date="2015" name="Antonie Van Leeuwenhoek">
        <title>Pseudooceanicola atlanticus gen. nov. sp. nov., isolated from surface seawater of the Atlantic Ocean and reclassification of Oceanicola batsensis, Oceanicola marinus, Oceanicola nitratireducens, Oceanicola nanhaiensis, Oceanicola antarcticus and Oceanicola flagellatus, as Pseudooceanicola batsensis comb. nov., Pseudooceanicola marinus comb. nov., Pseudooceanicola nitratireducens comb. nov., Pseudooceanicola nanhaiensis comb. nov., Pseudooceanicola antarcticus comb. nov., and Pseudooceanicola flagellatus comb. nov.</title>
        <authorList>
            <person name="Lai Q."/>
            <person name="Li G."/>
            <person name="Liu X."/>
            <person name="Du Y."/>
            <person name="Sun F."/>
            <person name="Shao Z."/>
        </authorList>
    </citation>
    <scope>NUCLEOTIDE SEQUENCE [LARGE SCALE GENOMIC DNA]</scope>
    <source>
        <strain evidence="2 3">22II-s11g</strain>
    </source>
</reference>
<dbReference type="OrthoDB" id="3477511at2"/>
<dbReference type="Pfam" id="PF03061">
    <property type="entry name" value="4HBT"/>
    <property type="match status" value="1"/>
</dbReference>
<protein>
    <recommendedName>
        <fullName evidence="1">Thioesterase domain-containing protein</fullName>
    </recommendedName>
</protein>
<dbReference type="Gene3D" id="3.10.129.10">
    <property type="entry name" value="Hotdog Thioesterase"/>
    <property type="match status" value="1"/>
</dbReference>
<evidence type="ECO:0000313" key="2">
    <source>
        <dbReference type="EMBL" id="KGM49899.1"/>
    </source>
</evidence>
<dbReference type="STRING" id="1461694.ATO9_07800"/>
<comment type="caution">
    <text evidence="2">The sequence shown here is derived from an EMBL/GenBank/DDBJ whole genome shotgun (WGS) entry which is preliminary data.</text>
</comment>
<gene>
    <name evidence="2" type="ORF">ATO9_07800</name>
</gene>
<dbReference type="InterPro" id="IPR006683">
    <property type="entry name" value="Thioestr_dom"/>
</dbReference>